<dbReference type="InterPro" id="IPR003594">
    <property type="entry name" value="HATPase_dom"/>
</dbReference>
<keyword evidence="4" id="KW-0597">Phosphoprotein</keyword>
<feature type="transmembrane region" description="Helical" evidence="13">
    <location>
        <begin position="7"/>
        <end position="30"/>
    </location>
</feature>
<dbReference type="Pfam" id="PF02518">
    <property type="entry name" value="HATPase_c"/>
    <property type="match status" value="1"/>
</dbReference>
<dbReference type="InterPro" id="IPR050428">
    <property type="entry name" value="TCS_sensor_his_kinase"/>
</dbReference>
<keyword evidence="16" id="KW-1185">Reference proteome</keyword>
<keyword evidence="11" id="KW-0902">Two-component regulatory system</keyword>
<dbReference type="CDD" id="cd00075">
    <property type="entry name" value="HATPase"/>
    <property type="match status" value="1"/>
</dbReference>
<dbReference type="Gene3D" id="1.10.287.130">
    <property type="match status" value="1"/>
</dbReference>
<dbReference type="InterPro" id="IPR036097">
    <property type="entry name" value="HisK_dim/P_sf"/>
</dbReference>
<keyword evidence="5" id="KW-0808">Transferase</keyword>
<evidence type="ECO:0000256" key="4">
    <source>
        <dbReference type="ARBA" id="ARBA00022553"/>
    </source>
</evidence>
<dbReference type="OrthoDB" id="9786919at2"/>
<keyword evidence="9" id="KW-0067">ATP-binding</keyword>
<evidence type="ECO:0000256" key="3">
    <source>
        <dbReference type="ARBA" id="ARBA00012438"/>
    </source>
</evidence>
<dbReference type="Proteomes" id="UP000270219">
    <property type="component" value="Unassembled WGS sequence"/>
</dbReference>
<keyword evidence="12 13" id="KW-0472">Membrane</keyword>
<dbReference type="PROSITE" id="PS50109">
    <property type="entry name" value="HIS_KIN"/>
    <property type="match status" value="1"/>
</dbReference>
<dbReference type="SUPFAM" id="SSF47384">
    <property type="entry name" value="Homodimeric domain of signal transducing histidine kinase"/>
    <property type="match status" value="1"/>
</dbReference>
<evidence type="ECO:0000313" key="15">
    <source>
        <dbReference type="EMBL" id="RLL42122.1"/>
    </source>
</evidence>
<evidence type="ECO:0000256" key="12">
    <source>
        <dbReference type="ARBA" id="ARBA00023136"/>
    </source>
</evidence>
<proteinExistence type="predicted"/>
<protein>
    <recommendedName>
        <fullName evidence="3">histidine kinase</fullName>
        <ecNumber evidence="3">2.7.13.3</ecNumber>
    </recommendedName>
</protein>
<dbReference type="PRINTS" id="PR00344">
    <property type="entry name" value="BCTRLSENSOR"/>
</dbReference>
<evidence type="ECO:0000256" key="9">
    <source>
        <dbReference type="ARBA" id="ARBA00022840"/>
    </source>
</evidence>
<organism evidence="15 16">
    <name type="scientific">Oceanobacillus piezotolerans</name>
    <dbReference type="NCBI Taxonomy" id="2448030"/>
    <lineage>
        <taxon>Bacteria</taxon>
        <taxon>Bacillati</taxon>
        <taxon>Bacillota</taxon>
        <taxon>Bacilli</taxon>
        <taxon>Bacillales</taxon>
        <taxon>Bacillaceae</taxon>
        <taxon>Oceanobacillus</taxon>
    </lineage>
</organism>
<dbReference type="Pfam" id="PF18719">
    <property type="entry name" value="ArlS_N"/>
    <property type="match status" value="1"/>
</dbReference>
<dbReference type="PANTHER" id="PTHR45436">
    <property type="entry name" value="SENSOR HISTIDINE KINASE YKOH"/>
    <property type="match status" value="1"/>
</dbReference>
<evidence type="ECO:0000256" key="10">
    <source>
        <dbReference type="ARBA" id="ARBA00022989"/>
    </source>
</evidence>
<evidence type="ECO:0000313" key="16">
    <source>
        <dbReference type="Proteomes" id="UP000270219"/>
    </source>
</evidence>
<keyword evidence="6 13" id="KW-0812">Transmembrane</keyword>
<dbReference type="InterPro" id="IPR041610">
    <property type="entry name" value="ArlS_N"/>
</dbReference>
<dbReference type="SMART" id="SM00387">
    <property type="entry name" value="HATPase_c"/>
    <property type="match status" value="1"/>
</dbReference>
<comment type="caution">
    <text evidence="15">The sequence shown here is derived from an EMBL/GenBank/DDBJ whole genome shotgun (WGS) entry which is preliminary data.</text>
</comment>
<evidence type="ECO:0000256" key="13">
    <source>
        <dbReference type="SAM" id="Phobius"/>
    </source>
</evidence>
<keyword evidence="8 15" id="KW-0418">Kinase</keyword>
<feature type="transmembrane region" description="Helical" evidence="13">
    <location>
        <begin position="151"/>
        <end position="178"/>
    </location>
</feature>
<dbReference type="PANTHER" id="PTHR45436:SF5">
    <property type="entry name" value="SENSOR HISTIDINE KINASE TRCS"/>
    <property type="match status" value="1"/>
</dbReference>
<dbReference type="FunFam" id="3.30.565.10:FF:000006">
    <property type="entry name" value="Sensor histidine kinase WalK"/>
    <property type="match status" value="1"/>
</dbReference>
<evidence type="ECO:0000256" key="7">
    <source>
        <dbReference type="ARBA" id="ARBA00022741"/>
    </source>
</evidence>
<evidence type="ECO:0000256" key="6">
    <source>
        <dbReference type="ARBA" id="ARBA00022692"/>
    </source>
</evidence>
<evidence type="ECO:0000256" key="11">
    <source>
        <dbReference type="ARBA" id="ARBA00023012"/>
    </source>
</evidence>
<dbReference type="GO" id="GO:0000155">
    <property type="term" value="F:phosphorelay sensor kinase activity"/>
    <property type="evidence" value="ECO:0007669"/>
    <property type="project" value="InterPro"/>
</dbReference>
<dbReference type="EMBL" id="RCHR01000006">
    <property type="protein sequence ID" value="RLL42122.1"/>
    <property type="molecule type" value="Genomic_DNA"/>
</dbReference>
<dbReference type="Gene3D" id="6.10.340.10">
    <property type="match status" value="1"/>
</dbReference>
<reference evidence="15 16" key="1">
    <citation type="submission" date="2018-10" db="EMBL/GenBank/DDBJ databases">
        <title>Oceanobacillus sp. YLB-02 draft genome.</title>
        <authorList>
            <person name="Yu L."/>
        </authorList>
    </citation>
    <scope>NUCLEOTIDE SEQUENCE [LARGE SCALE GENOMIC DNA]</scope>
    <source>
        <strain evidence="15 16">YLB-02</strain>
    </source>
</reference>
<dbReference type="GO" id="GO:0005524">
    <property type="term" value="F:ATP binding"/>
    <property type="evidence" value="ECO:0007669"/>
    <property type="project" value="UniProtKB-KW"/>
</dbReference>
<dbReference type="CDD" id="cd00082">
    <property type="entry name" value="HisKA"/>
    <property type="match status" value="1"/>
</dbReference>
<keyword evidence="10 13" id="KW-1133">Transmembrane helix</keyword>
<comment type="subcellular location">
    <subcellularLocation>
        <location evidence="2">Cell membrane</location>
        <topology evidence="2">Multi-pass membrane protein</topology>
    </subcellularLocation>
</comment>
<evidence type="ECO:0000259" key="14">
    <source>
        <dbReference type="PROSITE" id="PS50109"/>
    </source>
</evidence>
<evidence type="ECO:0000256" key="1">
    <source>
        <dbReference type="ARBA" id="ARBA00000085"/>
    </source>
</evidence>
<dbReference type="Pfam" id="PF00512">
    <property type="entry name" value="HisKA"/>
    <property type="match status" value="1"/>
</dbReference>
<dbReference type="InterPro" id="IPR003661">
    <property type="entry name" value="HisK_dim/P_dom"/>
</dbReference>
<dbReference type="InterPro" id="IPR005467">
    <property type="entry name" value="His_kinase_dom"/>
</dbReference>
<dbReference type="RefSeq" id="WP_121524460.1">
    <property type="nucleotide sequence ID" value="NZ_RCHR01000006.1"/>
</dbReference>
<dbReference type="InterPro" id="IPR004358">
    <property type="entry name" value="Sig_transdc_His_kin-like_C"/>
</dbReference>
<evidence type="ECO:0000256" key="2">
    <source>
        <dbReference type="ARBA" id="ARBA00004651"/>
    </source>
</evidence>
<dbReference type="AlphaFoldDB" id="A0A498D331"/>
<dbReference type="GO" id="GO:0005886">
    <property type="term" value="C:plasma membrane"/>
    <property type="evidence" value="ECO:0007669"/>
    <property type="project" value="UniProtKB-SubCell"/>
</dbReference>
<evidence type="ECO:0000256" key="8">
    <source>
        <dbReference type="ARBA" id="ARBA00022777"/>
    </source>
</evidence>
<feature type="domain" description="Histidine kinase" evidence="14">
    <location>
        <begin position="237"/>
        <end position="447"/>
    </location>
</feature>
<accession>A0A498D331</accession>
<dbReference type="FunFam" id="1.10.287.130:FF:000001">
    <property type="entry name" value="Two-component sensor histidine kinase"/>
    <property type="match status" value="1"/>
</dbReference>
<name>A0A498D331_9BACI</name>
<dbReference type="SUPFAM" id="SSF55874">
    <property type="entry name" value="ATPase domain of HSP90 chaperone/DNA topoisomerase II/histidine kinase"/>
    <property type="match status" value="1"/>
</dbReference>
<comment type="catalytic activity">
    <reaction evidence="1">
        <text>ATP + protein L-histidine = ADP + protein N-phospho-L-histidine.</text>
        <dbReference type="EC" id="2.7.13.3"/>
    </reaction>
</comment>
<gene>
    <name evidence="15" type="ORF">D8M04_16210</name>
</gene>
<evidence type="ECO:0000256" key="5">
    <source>
        <dbReference type="ARBA" id="ARBA00022679"/>
    </source>
</evidence>
<dbReference type="EC" id="2.7.13.3" evidence="3"/>
<keyword evidence="7" id="KW-0547">Nucleotide-binding</keyword>
<dbReference type="SMART" id="SM00388">
    <property type="entry name" value="HisKA"/>
    <property type="match status" value="1"/>
</dbReference>
<dbReference type="InterPro" id="IPR036890">
    <property type="entry name" value="HATPase_C_sf"/>
</dbReference>
<dbReference type="Gene3D" id="3.30.565.10">
    <property type="entry name" value="Histidine kinase-like ATPase, C-terminal domain"/>
    <property type="match status" value="1"/>
</dbReference>
<sequence>MKLKTKIQLFSSIFMLILILLVNVSVYFLFNKMTAQTELEQLEIVTNDLIERFADNPGINAKDLTKAYLPSNGAIRVIVESGKPIVEQTRDLSYLTLPWGFSTKESKRVIAVNNGPDIAVVTKPIIWNTGEIVTLQVSNHLVPLHETMKTLSYVLIVLSFIVLIPTIFAGSILSRFLLIPIKNLIEAMKENTKLGKWKTINVTNRSKDELYEMEMTFNEMIGYLKENYEKQEMFVSNASHELKTPIQIVKSYAQLMDRRGKDNPELLAESIEAIDSEADRMKKLVEQMLALAKNKKEAEMEKVNLSLLAKDTVTTFNGAYDREINVTSNKEQLFVHGNRDQLEQIIYILIDNALKYSKDKVDIEISNMNTKAMLKVRDYGSGISQEDQERIFDRFYRVDKARSRDTGGTGLGLSIAKDIAAAHKGELTLESKIGEGSTFILSLPIEKNRMS</sequence>